<dbReference type="PANTHER" id="PTHR14155">
    <property type="entry name" value="RING FINGER DOMAIN-CONTAINING"/>
    <property type="match status" value="1"/>
</dbReference>
<evidence type="ECO:0000256" key="4">
    <source>
        <dbReference type="ARBA" id="ARBA00012483"/>
    </source>
</evidence>
<evidence type="ECO:0000256" key="12">
    <source>
        <dbReference type="ARBA" id="ARBA00023136"/>
    </source>
</evidence>
<evidence type="ECO:0000256" key="3">
    <source>
        <dbReference type="ARBA" id="ARBA00004906"/>
    </source>
</evidence>
<feature type="transmembrane region" description="Helical" evidence="16">
    <location>
        <begin position="20"/>
        <end position="40"/>
    </location>
</feature>
<dbReference type="GO" id="GO:0008270">
    <property type="term" value="F:zinc ion binding"/>
    <property type="evidence" value="ECO:0007669"/>
    <property type="project" value="UniProtKB-KW"/>
</dbReference>
<comment type="similarity">
    <text evidence="13">Belongs to the RING-type zinc finger family. ATL subfamily.</text>
</comment>
<feature type="compositionally biased region" description="Basic and acidic residues" evidence="15">
    <location>
        <begin position="211"/>
        <end position="225"/>
    </location>
</feature>
<dbReference type="Proteomes" id="UP000594263">
    <property type="component" value="Unplaced"/>
</dbReference>
<evidence type="ECO:0000259" key="17">
    <source>
        <dbReference type="PROSITE" id="PS50089"/>
    </source>
</evidence>
<dbReference type="InterPro" id="IPR013083">
    <property type="entry name" value="Znf_RING/FYVE/PHD"/>
</dbReference>
<keyword evidence="12 16" id="KW-0472">Membrane</keyword>
<evidence type="ECO:0000256" key="11">
    <source>
        <dbReference type="ARBA" id="ARBA00022989"/>
    </source>
</evidence>
<keyword evidence="11 16" id="KW-1133">Transmembrane helix</keyword>
<protein>
    <recommendedName>
        <fullName evidence="4">RING-type E3 ubiquitin transferase</fullName>
        <ecNumber evidence="4">2.3.2.27</ecNumber>
    </recommendedName>
</protein>
<evidence type="ECO:0000256" key="13">
    <source>
        <dbReference type="ARBA" id="ARBA00024209"/>
    </source>
</evidence>
<keyword evidence="6 16" id="KW-0812">Transmembrane</keyword>
<organism evidence="18 19">
    <name type="scientific">Kalanchoe fedtschenkoi</name>
    <name type="common">Lavender scallops</name>
    <name type="synonym">South American air plant</name>
    <dbReference type="NCBI Taxonomy" id="63787"/>
    <lineage>
        <taxon>Eukaryota</taxon>
        <taxon>Viridiplantae</taxon>
        <taxon>Streptophyta</taxon>
        <taxon>Embryophyta</taxon>
        <taxon>Tracheophyta</taxon>
        <taxon>Spermatophyta</taxon>
        <taxon>Magnoliopsida</taxon>
        <taxon>eudicotyledons</taxon>
        <taxon>Gunneridae</taxon>
        <taxon>Pentapetalae</taxon>
        <taxon>Saxifragales</taxon>
        <taxon>Crassulaceae</taxon>
        <taxon>Kalanchoe</taxon>
    </lineage>
</organism>
<feature type="compositionally biased region" description="Polar residues" evidence="15">
    <location>
        <begin position="248"/>
        <end position="258"/>
    </location>
</feature>
<evidence type="ECO:0000313" key="19">
    <source>
        <dbReference type="Proteomes" id="UP000594263"/>
    </source>
</evidence>
<dbReference type="EnsemblPlants" id="Kaladp0076s0020.1.v1.1">
    <property type="protein sequence ID" value="Kaladp0076s0020.1.v1.1"/>
    <property type="gene ID" value="Kaladp0076s0020.v1.1"/>
</dbReference>
<dbReference type="Gene3D" id="3.30.40.10">
    <property type="entry name" value="Zinc/RING finger domain, C3HC4 (zinc finger)"/>
    <property type="match status" value="1"/>
</dbReference>
<dbReference type="PANTHER" id="PTHR14155:SF263">
    <property type="entry name" value="E3 UBIQUITIN-PROTEIN LIGASE ATL6"/>
    <property type="match status" value="1"/>
</dbReference>
<keyword evidence="7" id="KW-0479">Metal-binding</keyword>
<comment type="pathway">
    <text evidence="3">Protein modification; protein ubiquitination.</text>
</comment>
<evidence type="ECO:0000256" key="1">
    <source>
        <dbReference type="ARBA" id="ARBA00000900"/>
    </source>
</evidence>
<proteinExistence type="inferred from homology"/>
<dbReference type="AlphaFoldDB" id="A0A7N0UMS5"/>
<sequence>MKNPEAECRAPATDPIERSYLVAFHVIMCSIMLLGFQPVAAQLQNPSDADGFDSPQAAPLQLIDDDRDGGANRRLFLLGCCSVFIRTCGEQPPGSQAGGSRTIDRVAGRSRAARGLGLDPAVVESFPTFVYADVKRLKIGKSSLECAVCLSEFEEDETLRLLPKCNHVFHPECIDLWLSGHTTCPGCRANLSRKPSEKGIGSVHVVGLHSELERSNRGNRPHNEPDEVSISANEEPTRATESHIGLTSDYQTRQPKSRSNGFQFLNRFSRSHTTSHSLVQPDPNFDRFRLILSEEDKTQLVNFNLNRSKSCGPLGCRTRSVKKTDHKLLNQPSDRQTPL</sequence>
<dbReference type="PROSITE" id="PS50089">
    <property type="entry name" value="ZF_RING_2"/>
    <property type="match status" value="1"/>
</dbReference>
<evidence type="ECO:0000256" key="7">
    <source>
        <dbReference type="ARBA" id="ARBA00022723"/>
    </source>
</evidence>
<evidence type="ECO:0000256" key="9">
    <source>
        <dbReference type="ARBA" id="ARBA00022786"/>
    </source>
</evidence>
<evidence type="ECO:0000256" key="8">
    <source>
        <dbReference type="ARBA" id="ARBA00022771"/>
    </source>
</evidence>
<dbReference type="SMART" id="SM00184">
    <property type="entry name" value="RING"/>
    <property type="match status" value="1"/>
</dbReference>
<dbReference type="Pfam" id="PF13639">
    <property type="entry name" value="zf-RING_2"/>
    <property type="match status" value="1"/>
</dbReference>
<evidence type="ECO:0000256" key="10">
    <source>
        <dbReference type="ARBA" id="ARBA00022833"/>
    </source>
</evidence>
<comment type="subcellular location">
    <subcellularLocation>
        <location evidence="2">Membrane</location>
        <topology evidence="2">Single-pass membrane protein</topology>
    </subcellularLocation>
</comment>
<keyword evidence="9" id="KW-0833">Ubl conjugation pathway</keyword>
<evidence type="ECO:0000256" key="15">
    <source>
        <dbReference type="SAM" id="MobiDB-lite"/>
    </source>
</evidence>
<evidence type="ECO:0000256" key="5">
    <source>
        <dbReference type="ARBA" id="ARBA00022679"/>
    </source>
</evidence>
<dbReference type="InterPro" id="IPR053238">
    <property type="entry name" value="RING-H2_zinc_finger"/>
</dbReference>
<keyword evidence="5" id="KW-0808">Transferase</keyword>
<dbReference type="GO" id="GO:0016020">
    <property type="term" value="C:membrane"/>
    <property type="evidence" value="ECO:0007669"/>
    <property type="project" value="UniProtKB-SubCell"/>
</dbReference>
<feature type="domain" description="RING-type" evidence="17">
    <location>
        <begin position="146"/>
        <end position="188"/>
    </location>
</feature>
<dbReference type="OMA" id="VIMCSIM"/>
<evidence type="ECO:0000256" key="6">
    <source>
        <dbReference type="ARBA" id="ARBA00022692"/>
    </source>
</evidence>
<dbReference type="InterPro" id="IPR001841">
    <property type="entry name" value="Znf_RING"/>
</dbReference>
<dbReference type="SUPFAM" id="SSF57850">
    <property type="entry name" value="RING/U-box"/>
    <property type="match status" value="1"/>
</dbReference>
<evidence type="ECO:0000256" key="2">
    <source>
        <dbReference type="ARBA" id="ARBA00004167"/>
    </source>
</evidence>
<comment type="catalytic activity">
    <reaction evidence="1">
        <text>S-ubiquitinyl-[E2 ubiquitin-conjugating enzyme]-L-cysteine + [acceptor protein]-L-lysine = [E2 ubiquitin-conjugating enzyme]-L-cysteine + N(6)-ubiquitinyl-[acceptor protein]-L-lysine.</text>
        <dbReference type="EC" id="2.3.2.27"/>
    </reaction>
</comment>
<name>A0A7N0UMS5_KALFE</name>
<keyword evidence="19" id="KW-1185">Reference proteome</keyword>
<dbReference type="GO" id="GO:0061630">
    <property type="term" value="F:ubiquitin protein ligase activity"/>
    <property type="evidence" value="ECO:0007669"/>
    <property type="project" value="UniProtKB-EC"/>
</dbReference>
<evidence type="ECO:0000313" key="18">
    <source>
        <dbReference type="EnsemblPlants" id="Kaladp0076s0020.1.v1.1"/>
    </source>
</evidence>
<dbReference type="FunFam" id="3.30.40.10:FF:000187">
    <property type="entry name" value="E3 ubiquitin-protein ligase ATL6"/>
    <property type="match status" value="1"/>
</dbReference>
<feature type="region of interest" description="Disordered" evidence="15">
    <location>
        <begin position="211"/>
        <end position="258"/>
    </location>
</feature>
<keyword evidence="8 14" id="KW-0863">Zinc-finger</keyword>
<keyword evidence="10" id="KW-0862">Zinc</keyword>
<reference evidence="18" key="1">
    <citation type="submission" date="2021-01" db="UniProtKB">
        <authorList>
            <consortium name="EnsemblPlants"/>
        </authorList>
    </citation>
    <scope>IDENTIFICATION</scope>
</reference>
<evidence type="ECO:0000256" key="14">
    <source>
        <dbReference type="PROSITE-ProRule" id="PRU00175"/>
    </source>
</evidence>
<accession>A0A7N0UMS5</accession>
<evidence type="ECO:0000256" key="16">
    <source>
        <dbReference type="SAM" id="Phobius"/>
    </source>
</evidence>
<dbReference type="CDD" id="cd16461">
    <property type="entry name" value="RING-H2_EL5-like"/>
    <property type="match status" value="1"/>
</dbReference>
<dbReference type="EC" id="2.3.2.27" evidence="4"/>
<dbReference type="Gramene" id="Kaladp0076s0020.1.v1.1">
    <property type="protein sequence ID" value="Kaladp0076s0020.1.v1.1"/>
    <property type="gene ID" value="Kaladp0076s0020.v1.1"/>
</dbReference>